<feature type="transmembrane region" description="Helical" evidence="1">
    <location>
        <begin position="12"/>
        <end position="32"/>
    </location>
</feature>
<feature type="transmembrane region" description="Helical" evidence="1">
    <location>
        <begin position="38"/>
        <end position="60"/>
    </location>
</feature>
<dbReference type="AlphaFoldDB" id="A0A1I3CCZ1"/>
<feature type="transmembrane region" description="Helical" evidence="1">
    <location>
        <begin position="238"/>
        <end position="263"/>
    </location>
</feature>
<dbReference type="InterPro" id="IPR026898">
    <property type="entry name" value="PrsW"/>
</dbReference>
<reference evidence="2 3" key="1">
    <citation type="submission" date="2016-10" db="EMBL/GenBank/DDBJ databases">
        <authorList>
            <person name="de Groot N.N."/>
        </authorList>
    </citation>
    <scope>NUCLEOTIDE SEQUENCE [LARGE SCALE GENOMIC DNA]</scope>
    <source>
        <strain evidence="2 3">CGMCC 1.11156</strain>
    </source>
</reference>
<keyword evidence="3" id="KW-1185">Reference proteome</keyword>
<protein>
    <submittedName>
        <fullName evidence="2">Membrane proteinase PrsW, cleaves anti-sigma factor RsiW, M82 family</fullName>
    </submittedName>
</protein>
<dbReference type="GO" id="GO:0008233">
    <property type="term" value="F:peptidase activity"/>
    <property type="evidence" value="ECO:0007669"/>
    <property type="project" value="InterPro"/>
</dbReference>
<dbReference type="Proteomes" id="UP000198649">
    <property type="component" value="Unassembled WGS sequence"/>
</dbReference>
<dbReference type="EMBL" id="FOQG01000002">
    <property type="protein sequence ID" value="SFH72398.1"/>
    <property type="molecule type" value="Genomic_DNA"/>
</dbReference>
<dbReference type="PANTHER" id="PTHR36844:SF1">
    <property type="entry name" value="PROTEASE PRSW"/>
    <property type="match status" value="1"/>
</dbReference>
<feature type="transmembrane region" description="Helical" evidence="1">
    <location>
        <begin position="72"/>
        <end position="99"/>
    </location>
</feature>
<evidence type="ECO:0000313" key="2">
    <source>
        <dbReference type="EMBL" id="SFH72398.1"/>
    </source>
</evidence>
<evidence type="ECO:0000313" key="3">
    <source>
        <dbReference type="Proteomes" id="UP000198649"/>
    </source>
</evidence>
<dbReference type="PANTHER" id="PTHR36844">
    <property type="entry name" value="PROTEASE PRSW"/>
    <property type="match status" value="1"/>
</dbReference>
<feature type="transmembrane region" description="Helical" evidence="1">
    <location>
        <begin position="139"/>
        <end position="160"/>
    </location>
</feature>
<name>A0A1I3CCZ1_9ACTN</name>
<dbReference type="RefSeq" id="WP_091110079.1">
    <property type="nucleotide sequence ID" value="NZ_BKAF01000028.1"/>
</dbReference>
<dbReference type="STRING" id="1005945.SAMN05216561_1027"/>
<accession>A0A1I3CCZ1</accession>
<feature type="transmembrane region" description="Helical" evidence="1">
    <location>
        <begin position="212"/>
        <end position="232"/>
    </location>
</feature>
<keyword evidence="1" id="KW-0472">Membrane</keyword>
<evidence type="ECO:0000256" key="1">
    <source>
        <dbReference type="SAM" id="Phobius"/>
    </source>
</evidence>
<feature type="transmembrane region" description="Helical" evidence="1">
    <location>
        <begin position="105"/>
        <end position="127"/>
    </location>
</feature>
<dbReference type="Pfam" id="PF13367">
    <property type="entry name" value="PrsW-protease"/>
    <property type="match status" value="1"/>
</dbReference>
<gene>
    <name evidence="2" type="ORF">SAMN05216561_1027</name>
</gene>
<feature type="transmembrane region" description="Helical" evidence="1">
    <location>
        <begin position="172"/>
        <end position="200"/>
    </location>
</feature>
<organism evidence="2 3">
    <name type="scientific">Nocardioides psychrotolerans</name>
    <dbReference type="NCBI Taxonomy" id="1005945"/>
    <lineage>
        <taxon>Bacteria</taxon>
        <taxon>Bacillati</taxon>
        <taxon>Actinomycetota</taxon>
        <taxon>Actinomycetes</taxon>
        <taxon>Propionibacteriales</taxon>
        <taxon>Nocardioidaceae</taxon>
        <taxon>Nocardioides</taxon>
    </lineage>
</organism>
<proteinExistence type="predicted"/>
<dbReference type="OrthoDB" id="9785431at2"/>
<keyword evidence="1" id="KW-0812">Transmembrane</keyword>
<keyword evidence="1" id="KW-1133">Transmembrane helix</keyword>
<sequence length="373" mass="39293">MPAPRRDSRAFTVVVTVLVGLGALLTLVILAFSGAPAITLLATALAAVPVGPLVAGYLWLDRYEPEPKVLLVMGLLWGAFVATIAAILIGGVGGLVVGFTDTQSLAIVAPVTEEASKGLFLLLLLWWRRAEIDGILDGLVYAGMVGIGFAFTENILYLAAAYNGADGMAPGGIAGITVLFVVRCVLSPFAHPLFTAFIGIGVGIAVTTRKPALRWAAPLGGYALAVLTHGLWNGSTAFGLASFVGVYVVLMIPAVVGVVWLGVWMRSSERTMLAAALGDASRRGLIPATDIGWVVDLRARRAARQHAQQRGGPAGLQAMKDYQQAAIELGFLHHRLLRGTAPADWQLRGQDHLSRINAVRPGIAFPGQVVPTR</sequence>